<dbReference type="InterPro" id="IPR015819">
    <property type="entry name" value="Lipid_transp_b-sht_shell"/>
</dbReference>
<evidence type="ECO:0000259" key="11">
    <source>
        <dbReference type="PROSITE" id="PS51211"/>
    </source>
</evidence>
<dbReference type="InterPro" id="IPR011030">
    <property type="entry name" value="Lipovitellin_superhlx_dom"/>
</dbReference>
<evidence type="ECO:0000256" key="3">
    <source>
        <dbReference type="ARBA" id="ARBA00022525"/>
    </source>
</evidence>
<dbReference type="Gene3D" id="2.20.80.10">
    <property type="entry name" value="Lipovitellin-phosvitin complex, chain A, domain 4"/>
    <property type="match status" value="1"/>
</dbReference>
<evidence type="ECO:0000256" key="4">
    <source>
        <dbReference type="ARBA" id="ARBA00022729"/>
    </source>
</evidence>
<protein>
    <recommendedName>
        <fullName evidence="11">Vitellogenin domain-containing protein</fullName>
    </recommendedName>
</protein>
<dbReference type="InterPro" id="IPR001747">
    <property type="entry name" value="Vitellogenin_N"/>
</dbReference>
<comment type="subcellular location">
    <subcellularLocation>
        <location evidence="1">Secreted</location>
    </subcellularLocation>
</comment>
<evidence type="ECO:0000256" key="7">
    <source>
        <dbReference type="ARBA" id="ARBA00023157"/>
    </source>
</evidence>
<dbReference type="SUPFAM" id="SSF56968">
    <property type="entry name" value="Lipovitellin-phosvitin complex, beta-sheet shell regions"/>
    <property type="match status" value="2"/>
</dbReference>
<dbReference type="Pfam" id="PF06448">
    <property type="entry name" value="DUF1081"/>
    <property type="match status" value="1"/>
</dbReference>
<dbReference type="InterPro" id="IPR050733">
    <property type="entry name" value="Vitellogenin/Apolipophorin"/>
</dbReference>
<evidence type="ECO:0000256" key="8">
    <source>
        <dbReference type="ARBA" id="ARBA00023180"/>
    </source>
</evidence>
<feature type="signal peptide" evidence="10">
    <location>
        <begin position="1"/>
        <end position="17"/>
    </location>
</feature>
<evidence type="ECO:0000313" key="13">
    <source>
        <dbReference type="Proteomes" id="UP001186944"/>
    </source>
</evidence>
<dbReference type="GO" id="GO:0045735">
    <property type="term" value="F:nutrient reservoir activity"/>
    <property type="evidence" value="ECO:0007669"/>
    <property type="project" value="UniProtKB-KW"/>
</dbReference>
<dbReference type="InterPro" id="IPR015816">
    <property type="entry name" value="Vitellinogen_b-sht_N"/>
</dbReference>
<dbReference type="Gene3D" id="1.25.10.20">
    <property type="entry name" value="Vitellinogen, superhelical"/>
    <property type="match status" value="1"/>
</dbReference>
<evidence type="ECO:0000256" key="1">
    <source>
        <dbReference type="ARBA" id="ARBA00004613"/>
    </source>
</evidence>
<comment type="caution">
    <text evidence="9">Lacks conserved residue(s) required for the propagation of feature annotation.</text>
</comment>
<sequence length="1377" mass="155484">MDFKIFTVLVLIAGTYAGPVKQNLKSNLLGQTSCAKQCTAKSKFGYQDGQLYEFSYEAETKTGVHGASDEQAGLKIVTTAEIEVLSKCELSLQLRNTAVYGSDPNIQSRFIQDSQTGEFKSELEQYPLRFSFQDGIIEELCPTLEESSWSLNVKRGILSAFQNSMDSFDRDQNLVETDVIGKCRTDYKISQTGWRSQTVKKSKDMISCTERHGYESSIKSSLYNVPANVRSLPLLKSTHECDQEISADGHIQNVECHEMHIFRPFSKGNSGAMTEVTQKLKFVSKKAGGATRMAEVPRRADILFEHSMGEKEETSNKKAAEDKLRELCSSTEQGIQSNTPRLFSELVYLMKKLNANAMDALYKEVKKASFCPKNAEKVKKFYLDAIPMVGTGAAIRQITQLILNKDITGKFADAWLTSITFIQHPTKDMISELAKLLNTADASRVLLSLSTLTASYCKLNPGCDSEREVIAVLDKLQTNLGMDCSGADKSLTLLTLRAIGNIEQSQRFVPTLENCFGNKQNPTEIRVAAVEAYRKMSCGADRNNLMALYRNNNEDSEIRVMAYLQVMKCPSDNVIQQVKDTLQAEEVNQVGSFVWTHLTNLMETSSPLKQSLKAILEDHDLPKKFDLDQRKFSRNYDWSYFSESMNAGGSIESNLVWSTESFLPRSGMANLTVDMFGRSVNLLEVGGRMEGLDYLLESYFGPSGSLNDGTISPGQNNHGDLKMKKLNKIDDAFNKKVQELKGAMYIRVFGNEIIYQNLDGQSNKPNGKGFNILEMFMELKKDHDISYTKSSMFLDSSVIVPTVIGLPLNLTINGTATVNFNAKGKMDLGKPSKVILIEGELAPSGAVEFSTVMSVDAFVTKSGMKMTSTLHTSTAFSGKVEIKEKDDITLQFNVPQQKSEILSVQSSFFTIHKDQERKQKMIANKEIKRDFCSGYTMGRVTGLELCGKLSYVNASELPNAPYFPLTGPVNLVLEVEKRDTHTGYRFQLKKINNRKQVNFKVFYDTPGGKIERATGFELDVNKRNLVNNKNMKKVSGIATVDDTSEYRLVGEIPIEDKKNVIKYKPKLEIMYPDRDPITIIGNAEYQKRKSLTSNLQIIGVQKNPITLESVIKYTDKMKGISFRFVHEKTKMYTAEVMVRTDIKKTRWLLKPKVDIKTPTTHFGPLCNLMWDLKGVRARYKGKANFRGPKCNMRMRLNIDKRAKMIQTTLKADYNFAKYIKNAKDNFQFISKVINKSTKTYKNVNLKTNFKSGRFADYNNQLVVNMDHRFNKLGDLEVVFDYGKNFLDKQLNKKKIAFQASAKYSAKKNFETANVQYNVTMKYPAMGFSTLVVGKHFHTKKNVKSFFSVQYDNKKQLEFGIKFSDETKNSPNTLEKWL</sequence>
<keyword evidence="8" id="KW-0325">Glycoprotein</keyword>
<evidence type="ECO:0000256" key="5">
    <source>
        <dbReference type="ARBA" id="ARBA00022761"/>
    </source>
</evidence>
<dbReference type="Gene3D" id="2.20.50.20">
    <property type="entry name" value="Lipovitellin. Chain A, domain 3"/>
    <property type="match status" value="1"/>
</dbReference>
<evidence type="ECO:0000256" key="10">
    <source>
        <dbReference type="SAM" id="SignalP"/>
    </source>
</evidence>
<keyword evidence="5" id="KW-0758">Storage protein</keyword>
<dbReference type="GO" id="GO:0005576">
    <property type="term" value="C:extracellular region"/>
    <property type="evidence" value="ECO:0007669"/>
    <property type="project" value="UniProtKB-SubCell"/>
</dbReference>
<evidence type="ECO:0000313" key="12">
    <source>
        <dbReference type="EMBL" id="KAK3089687.1"/>
    </source>
</evidence>
<keyword evidence="13" id="KW-1185">Reference proteome</keyword>
<dbReference type="InterPro" id="IPR015817">
    <property type="entry name" value="Vitellinogen_open_b-sht_sub1"/>
</dbReference>
<dbReference type="PANTHER" id="PTHR23345:SF15">
    <property type="entry name" value="VITELLOGENIN 1-RELATED"/>
    <property type="match status" value="1"/>
</dbReference>
<dbReference type="PROSITE" id="PS51211">
    <property type="entry name" value="VITELLOGENIN"/>
    <property type="match status" value="1"/>
</dbReference>
<reference evidence="12" key="1">
    <citation type="submission" date="2019-08" db="EMBL/GenBank/DDBJ databases">
        <title>The improved chromosome-level genome for the pearl oyster Pinctada fucata martensii using PacBio sequencing and Hi-C.</title>
        <authorList>
            <person name="Zheng Z."/>
        </authorList>
    </citation>
    <scope>NUCLEOTIDE SEQUENCE</scope>
    <source>
        <strain evidence="12">ZZ-2019</strain>
        <tissue evidence="12">Adductor muscle</tissue>
    </source>
</reference>
<dbReference type="Pfam" id="PF09172">
    <property type="entry name" value="Vit_open_b-sht"/>
    <property type="match status" value="1"/>
</dbReference>
<name>A0AA88XP85_PINIB</name>
<evidence type="ECO:0000256" key="6">
    <source>
        <dbReference type="ARBA" id="ARBA00023055"/>
    </source>
</evidence>
<organism evidence="12 13">
    <name type="scientific">Pinctada imbricata</name>
    <name type="common">Atlantic pearl-oyster</name>
    <name type="synonym">Pinctada martensii</name>
    <dbReference type="NCBI Taxonomy" id="66713"/>
    <lineage>
        <taxon>Eukaryota</taxon>
        <taxon>Metazoa</taxon>
        <taxon>Spiralia</taxon>
        <taxon>Lophotrochozoa</taxon>
        <taxon>Mollusca</taxon>
        <taxon>Bivalvia</taxon>
        <taxon>Autobranchia</taxon>
        <taxon>Pteriomorphia</taxon>
        <taxon>Pterioida</taxon>
        <taxon>Pterioidea</taxon>
        <taxon>Pteriidae</taxon>
        <taxon>Pinctada</taxon>
    </lineage>
</organism>
<accession>A0AA88XP85</accession>
<evidence type="ECO:0000256" key="2">
    <source>
        <dbReference type="ARBA" id="ARBA00022448"/>
    </source>
</evidence>
<keyword evidence="2" id="KW-0813">Transport</keyword>
<dbReference type="InterPro" id="IPR009454">
    <property type="entry name" value="Lipid_transpt_open_b-sht"/>
</dbReference>
<keyword evidence="6" id="KW-0445">Lipid transport</keyword>
<dbReference type="Proteomes" id="UP001186944">
    <property type="component" value="Unassembled WGS sequence"/>
</dbReference>
<gene>
    <name evidence="12" type="ORF">FSP39_005602</name>
</gene>
<dbReference type="SUPFAM" id="SSF48431">
    <property type="entry name" value="Lipovitellin-phosvitin complex, superhelical domain"/>
    <property type="match status" value="1"/>
</dbReference>
<keyword evidence="4 10" id="KW-0732">Signal</keyword>
<dbReference type="SMART" id="SM00638">
    <property type="entry name" value="LPD_N"/>
    <property type="match status" value="1"/>
</dbReference>
<dbReference type="InterPro" id="IPR015255">
    <property type="entry name" value="Vitellinogen_open_b-sht"/>
</dbReference>
<dbReference type="Pfam" id="PF01347">
    <property type="entry name" value="Vitellogenin_N"/>
    <property type="match status" value="1"/>
</dbReference>
<comment type="caution">
    <text evidence="12">The sequence shown here is derived from an EMBL/GenBank/DDBJ whole genome shotgun (WGS) entry which is preliminary data.</text>
</comment>
<dbReference type="SMART" id="SM01169">
    <property type="entry name" value="DUF1943"/>
    <property type="match status" value="1"/>
</dbReference>
<evidence type="ECO:0000256" key="9">
    <source>
        <dbReference type="PROSITE-ProRule" id="PRU00557"/>
    </source>
</evidence>
<keyword evidence="3" id="KW-0964">Secreted</keyword>
<proteinExistence type="predicted"/>
<feature type="chain" id="PRO_5041640912" description="Vitellogenin domain-containing protein" evidence="10">
    <location>
        <begin position="18"/>
        <end position="1377"/>
    </location>
</feature>
<dbReference type="PANTHER" id="PTHR23345">
    <property type="entry name" value="VITELLOGENIN-RELATED"/>
    <property type="match status" value="1"/>
</dbReference>
<keyword evidence="7" id="KW-1015">Disulfide bond</keyword>
<feature type="domain" description="Vitellogenin" evidence="11">
    <location>
        <begin position="46"/>
        <end position="667"/>
    </location>
</feature>
<dbReference type="Gene3D" id="2.30.230.10">
    <property type="entry name" value="Lipovitellin, beta-sheet shell regions, chain A"/>
    <property type="match status" value="1"/>
</dbReference>
<dbReference type="GO" id="GO:0005319">
    <property type="term" value="F:lipid transporter activity"/>
    <property type="evidence" value="ECO:0007669"/>
    <property type="project" value="InterPro"/>
</dbReference>
<dbReference type="EMBL" id="VSWD01000010">
    <property type="protein sequence ID" value="KAK3089687.1"/>
    <property type="molecule type" value="Genomic_DNA"/>
</dbReference>